<dbReference type="Pfam" id="PF05360">
    <property type="entry name" value="YiaAB"/>
    <property type="match status" value="2"/>
</dbReference>
<evidence type="ECO:0000256" key="1">
    <source>
        <dbReference type="SAM" id="Phobius"/>
    </source>
</evidence>
<feature type="transmembrane region" description="Helical" evidence="1">
    <location>
        <begin position="71"/>
        <end position="92"/>
    </location>
</feature>
<dbReference type="EMBL" id="JABSNM010000003">
    <property type="protein sequence ID" value="NRT55341.1"/>
    <property type="molecule type" value="Genomic_DNA"/>
</dbReference>
<dbReference type="InterPro" id="IPR008024">
    <property type="entry name" value="YiaAB"/>
</dbReference>
<gene>
    <name evidence="3" type="ORF">HNQ01_001051</name>
</gene>
<keyword evidence="1" id="KW-0472">Membrane</keyword>
<proteinExistence type="predicted"/>
<dbReference type="RefSeq" id="WP_173804316.1">
    <property type="nucleotide sequence ID" value="NZ_JABSNM010000003.1"/>
</dbReference>
<reference evidence="3 4" key="1">
    <citation type="submission" date="2020-05" db="EMBL/GenBank/DDBJ databases">
        <title>Genomic Encyclopedia of Type Strains, Phase IV (KMG-V): Genome sequencing to study the core and pangenomes of soil and plant-associated prokaryotes.</title>
        <authorList>
            <person name="Whitman W."/>
        </authorList>
    </citation>
    <scope>NUCLEOTIDE SEQUENCE [LARGE SCALE GENOMIC DNA]</scope>
    <source>
        <strain evidence="3 4">C29</strain>
    </source>
</reference>
<accession>A0ABX2G0Q6</accession>
<keyword evidence="4" id="KW-1185">Reference proteome</keyword>
<dbReference type="PANTHER" id="PTHR37290">
    <property type="entry name" value="INNER MEMBRANE PROTEIN YIAA-RELATED"/>
    <property type="match status" value="1"/>
</dbReference>
<evidence type="ECO:0000313" key="3">
    <source>
        <dbReference type="EMBL" id="NRT55341.1"/>
    </source>
</evidence>
<feature type="transmembrane region" description="Helical" evidence="1">
    <location>
        <begin position="45"/>
        <end position="65"/>
    </location>
</feature>
<evidence type="ECO:0000259" key="2">
    <source>
        <dbReference type="Pfam" id="PF05360"/>
    </source>
</evidence>
<feature type="transmembrane region" description="Helical" evidence="1">
    <location>
        <begin position="136"/>
        <end position="155"/>
    </location>
</feature>
<dbReference type="InterPro" id="IPR038972">
    <property type="entry name" value="YiaA-like"/>
</dbReference>
<dbReference type="PANTHER" id="PTHR37290:SF1">
    <property type="entry name" value="INNER MEMBRANE PROTEIN YIAA"/>
    <property type="match status" value="1"/>
</dbReference>
<name>A0ABX2G0Q6_9BURK</name>
<feature type="domain" description="YiaAB two helix" evidence="2">
    <location>
        <begin position="41"/>
        <end position="93"/>
    </location>
</feature>
<comment type="caution">
    <text evidence="3">The sequence shown here is derived from an EMBL/GenBank/DDBJ whole genome shotgun (WGS) entry which is preliminary data.</text>
</comment>
<keyword evidence="1" id="KW-1133">Transmembrane helix</keyword>
<feature type="transmembrane region" description="Helical" evidence="1">
    <location>
        <begin position="104"/>
        <end position="124"/>
    </location>
</feature>
<feature type="domain" description="YiaAB two helix" evidence="2">
    <location>
        <begin position="108"/>
        <end position="157"/>
    </location>
</feature>
<dbReference type="Proteomes" id="UP001516061">
    <property type="component" value="Unassembled WGS sequence"/>
</dbReference>
<protein>
    <recommendedName>
        <fullName evidence="2">YiaAB two helix domain-containing protein</fullName>
    </recommendedName>
</protein>
<organism evidence="3 4">
    <name type="scientific">Sphaerotilus uruguayifluvii</name>
    <dbReference type="NCBI Taxonomy" id="2735897"/>
    <lineage>
        <taxon>Bacteria</taxon>
        <taxon>Pseudomonadati</taxon>
        <taxon>Pseudomonadota</taxon>
        <taxon>Betaproteobacteria</taxon>
        <taxon>Burkholderiales</taxon>
        <taxon>Sphaerotilaceae</taxon>
        <taxon>Sphaerotilus</taxon>
    </lineage>
</organism>
<sequence>MSSATASAPSAPTAADLPTELPAVRSRRLSSGRPQRDSRAWRAQVWISFGLAVALCAGGLAGLPGQSLDRAFMVMGYLFCLCSAFVLSKFVRDRESRPDADTPMWAWVVRGGFAMAMGLTAWGLWRMQVDDVWKAYLGVSWLYLISSVFTLAKTLRDAWEAER</sequence>
<evidence type="ECO:0000313" key="4">
    <source>
        <dbReference type="Proteomes" id="UP001516061"/>
    </source>
</evidence>
<keyword evidence="1" id="KW-0812">Transmembrane</keyword>